<protein>
    <recommendedName>
        <fullName evidence="1">Nascent polypeptide-associated complex subunit alpha-like UBA domain-containing protein</fullName>
    </recommendedName>
</protein>
<dbReference type="PANTHER" id="PTHR31184:SF2">
    <property type="entry name" value="HUNTINGTIN-INTERACTING PROTEIN K"/>
    <property type="match status" value="1"/>
</dbReference>
<evidence type="ECO:0000259" key="1">
    <source>
        <dbReference type="Pfam" id="PF19026"/>
    </source>
</evidence>
<proteinExistence type="predicted"/>
<dbReference type="CDD" id="cd14361">
    <property type="entry name" value="UBA_HYPK"/>
    <property type="match status" value="1"/>
</dbReference>
<gene>
    <name evidence="2" type="ORF">BS47DRAFT_918575</name>
</gene>
<dbReference type="EMBL" id="MU128914">
    <property type="protein sequence ID" value="KAF9519996.1"/>
    <property type="molecule type" value="Genomic_DNA"/>
</dbReference>
<dbReference type="Proteomes" id="UP000886523">
    <property type="component" value="Unassembled WGS sequence"/>
</dbReference>
<dbReference type="InterPro" id="IPR038922">
    <property type="entry name" value="HYPK_UBA"/>
</dbReference>
<dbReference type="GO" id="GO:0050821">
    <property type="term" value="P:protein stabilization"/>
    <property type="evidence" value="ECO:0007669"/>
    <property type="project" value="TreeGrafter"/>
</dbReference>
<evidence type="ECO:0000313" key="3">
    <source>
        <dbReference type="Proteomes" id="UP000886523"/>
    </source>
</evidence>
<dbReference type="InterPro" id="IPR044034">
    <property type="entry name" value="NAC-like_UBA"/>
</dbReference>
<dbReference type="PANTHER" id="PTHR31184">
    <property type="entry name" value="HUNTINGTIN-INTERACTING PROTEIN K FAMILY MEMBER"/>
    <property type="match status" value="1"/>
</dbReference>
<comment type="caution">
    <text evidence="2">The sequence shown here is derived from an EMBL/GenBank/DDBJ whole genome shotgun (WGS) entry which is preliminary data.</text>
</comment>
<keyword evidence="3" id="KW-1185">Reference proteome</keyword>
<dbReference type="Pfam" id="PF19026">
    <property type="entry name" value="UBA_HYPK"/>
    <property type="match status" value="1"/>
</dbReference>
<organism evidence="2 3">
    <name type="scientific">Hydnum rufescens UP504</name>
    <dbReference type="NCBI Taxonomy" id="1448309"/>
    <lineage>
        <taxon>Eukaryota</taxon>
        <taxon>Fungi</taxon>
        <taxon>Dikarya</taxon>
        <taxon>Basidiomycota</taxon>
        <taxon>Agaricomycotina</taxon>
        <taxon>Agaricomycetes</taxon>
        <taxon>Cantharellales</taxon>
        <taxon>Hydnaceae</taxon>
        <taxon>Hydnum</taxon>
    </lineage>
</organism>
<feature type="domain" description="Nascent polypeptide-associated complex subunit alpha-like UBA" evidence="1">
    <location>
        <begin position="50"/>
        <end position="90"/>
    </location>
</feature>
<reference evidence="2" key="1">
    <citation type="journal article" date="2020" name="Nat. Commun.">
        <title>Large-scale genome sequencing of mycorrhizal fungi provides insights into the early evolution of symbiotic traits.</title>
        <authorList>
            <person name="Miyauchi S."/>
            <person name="Kiss E."/>
            <person name="Kuo A."/>
            <person name="Drula E."/>
            <person name="Kohler A."/>
            <person name="Sanchez-Garcia M."/>
            <person name="Morin E."/>
            <person name="Andreopoulos B."/>
            <person name="Barry K.W."/>
            <person name="Bonito G."/>
            <person name="Buee M."/>
            <person name="Carver A."/>
            <person name="Chen C."/>
            <person name="Cichocki N."/>
            <person name="Clum A."/>
            <person name="Culley D."/>
            <person name="Crous P.W."/>
            <person name="Fauchery L."/>
            <person name="Girlanda M."/>
            <person name="Hayes R.D."/>
            <person name="Keri Z."/>
            <person name="LaButti K."/>
            <person name="Lipzen A."/>
            <person name="Lombard V."/>
            <person name="Magnuson J."/>
            <person name="Maillard F."/>
            <person name="Murat C."/>
            <person name="Nolan M."/>
            <person name="Ohm R.A."/>
            <person name="Pangilinan J."/>
            <person name="Pereira M.F."/>
            <person name="Perotto S."/>
            <person name="Peter M."/>
            <person name="Pfister S."/>
            <person name="Riley R."/>
            <person name="Sitrit Y."/>
            <person name="Stielow J.B."/>
            <person name="Szollosi G."/>
            <person name="Zifcakova L."/>
            <person name="Stursova M."/>
            <person name="Spatafora J.W."/>
            <person name="Tedersoo L."/>
            <person name="Vaario L.M."/>
            <person name="Yamada A."/>
            <person name="Yan M."/>
            <person name="Wang P."/>
            <person name="Xu J."/>
            <person name="Bruns T."/>
            <person name="Baldrian P."/>
            <person name="Vilgalys R."/>
            <person name="Dunand C."/>
            <person name="Henrissat B."/>
            <person name="Grigoriev I.V."/>
            <person name="Hibbett D."/>
            <person name="Nagy L.G."/>
            <person name="Martin F.M."/>
        </authorList>
    </citation>
    <scope>NUCLEOTIDE SEQUENCE</scope>
    <source>
        <strain evidence="2">UP504</strain>
    </source>
</reference>
<accession>A0A9P6DYZ0</accession>
<dbReference type="Gene3D" id="1.10.8.10">
    <property type="entry name" value="DNA helicase RuvA subunit, C-terminal domain"/>
    <property type="match status" value="1"/>
</dbReference>
<sequence>MAKNGRPEADVIASFQDGFSYSKKRLDEAFASGVFDVPSKKKKDTHAPDVKLSSESIDLIVHELEIPRSQAEKALAEHKGDVVAALKALVTPK</sequence>
<dbReference type="GO" id="GO:0043066">
    <property type="term" value="P:negative regulation of apoptotic process"/>
    <property type="evidence" value="ECO:0007669"/>
    <property type="project" value="TreeGrafter"/>
</dbReference>
<name>A0A9P6DYZ0_9AGAM</name>
<evidence type="ECO:0000313" key="2">
    <source>
        <dbReference type="EMBL" id="KAF9519996.1"/>
    </source>
</evidence>
<dbReference type="OrthoDB" id="285219at2759"/>
<dbReference type="AlphaFoldDB" id="A0A9P6DYZ0"/>
<dbReference type="InterPro" id="IPR052617">
    <property type="entry name" value="Huntingtin-int_K"/>
</dbReference>